<protein>
    <submittedName>
        <fullName evidence="1">Uncharacterized protein</fullName>
    </submittedName>
</protein>
<dbReference type="EMBL" id="CP030840">
    <property type="protein sequence ID" value="AXC13585.1"/>
    <property type="molecule type" value="Genomic_DNA"/>
</dbReference>
<dbReference type="Proteomes" id="UP000253606">
    <property type="component" value="Chromosome"/>
</dbReference>
<evidence type="ECO:0000313" key="2">
    <source>
        <dbReference type="Proteomes" id="UP000253606"/>
    </source>
</evidence>
<name>A0A2Z5G4I1_9BACT</name>
<evidence type="ECO:0000313" key="1">
    <source>
        <dbReference type="EMBL" id="AXC13585.1"/>
    </source>
</evidence>
<accession>A0A2Z5G4I1</accession>
<gene>
    <name evidence="1" type="ORF">ACPOL_4310</name>
</gene>
<dbReference type="AlphaFoldDB" id="A0A2Z5G4I1"/>
<dbReference type="OrthoDB" id="117729at2"/>
<reference evidence="1 2" key="1">
    <citation type="journal article" date="2018" name="Front. Microbiol.">
        <title>Hydrolytic Capabilities as a Key to Environmental Success: Chitinolytic and Cellulolytic Acidobacteria From Acidic Sub-arctic Soils and Boreal Peatlands.</title>
        <authorList>
            <person name="Belova S.E."/>
            <person name="Ravin N.V."/>
            <person name="Pankratov T.A."/>
            <person name="Rakitin A.L."/>
            <person name="Ivanova A.A."/>
            <person name="Beletsky A.V."/>
            <person name="Mardanov A.V."/>
            <person name="Sinninghe Damste J.S."/>
            <person name="Dedysh S.N."/>
        </authorList>
    </citation>
    <scope>NUCLEOTIDE SEQUENCE [LARGE SCALE GENOMIC DNA]</scope>
    <source>
        <strain evidence="1 2">SBC82</strain>
    </source>
</reference>
<dbReference type="KEGG" id="abas:ACPOL_4310"/>
<dbReference type="RefSeq" id="WP_114208541.1">
    <property type="nucleotide sequence ID" value="NZ_CP030840.1"/>
</dbReference>
<keyword evidence="2" id="KW-1185">Reference proteome</keyword>
<organism evidence="1 2">
    <name type="scientific">Acidisarcina polymorpha</name>
    <dbReference type="NCBI Taxonomy" id="2211140"/>
    <lineage>
        <taxon>Bacteria</taxon>
        <taxon>Pseudomonadati</taxon>
        <taxon>Acidobacteriota</taxon>
        <taxon>Terriglobia</taxon>
        <taxon>Terriglobales</taxon>
        <taxon>Acidobacteriaceae</taxon>
        <taxon>Acidisarcina</taxon>
    </lineage>
</organism>
<proteinExistence type="predicted"/>
<sequence>MGYLQPTDYTNFGLDPATTDDRVTAASALMESYCRRTSLNPAQYAERMRLTEGAQTVRLSYLPLVAIPPSSSPLVSINARYARPRRGELIYPVQAEIAWAFGLPGAWTFVDPSTIDWVFDTGELIFPMNILGLPYNEVAITYTVGLMAIGNDVMSACAQIIKNMQSTPSLNVKSSRLDTLQMNYFSNSLIDSQVAALLRPYIANRLG</sequence>